<sequence length="251" mass="27288">MEKELIYIFGKHAVEEALNHRPKLIKELYIELGFTDDKIFSKLNRLARVTPKVLNPKKLPGGLRGEAVHQGIIAGISVDDLMLSYKEFVQSIIPTTDTCFLILGEVQDPHNVGAVIRSAAAFGVTAVLIPPHNQSPVTGTVVKVSAGMAFRIPLVEIRNVNATIHDLKERGFWIYGLAGEGATSLSEESFTKPTAFVLGNEGSGLRAKTRDACDALISIPIHPRCESLNAAASVAVVLYAWNKEHPNSLLL</sequence>
<dbReference type="CDD" id="cd18103">
    <property type="entry name" value="SpoU-like_RlmB"/>
    <property type="match status" value="1"/>
</dbReference>
<dbReference type="SUPFAM" id="SSF75217">
    <property type="entry name" value="alpha/beta knot"/>
    <property type="match status" value="1"/>
</dbReference>
<dbReference type="InterPro" id="IPR029026">
    <property type="entry name" value="tRNA_m1G_MTases_N"/>
</dbReference>
<protein>
    <submittedName>
        <fullName evidence="4">23S rRNA (Guanosine(2251)-2'-O)-methyltransferase RlmB</fullName>
    </submittedName>
</protein>
<dbReference type="GO" id="GO:0008173">
    <property type="term" value="F:RNA methyltransferase activity"/>
    <property type="evidence" value="ECO:0007669"/>
    <property type="project" value="InterPro"/>
</dbReference>
<evidence type="ECO:0000256" key="2">
    <source>
        <dbReference type="ARBA" id="ARBA00022679"/>
    </source>
</evidence>
<organism evidence="4 5">
    <name type="scientific">Candidatus Kaiserbacteria bacterium RIFOXYD1_FULL_42_15</name>
    <dbReference type="NCBI Taxonomy" id="1798532"/>
    <lineage>
        <taxon>Bacteria</taxon>
        <taxon>Candidatus Kaiseribacteriota</taxon>
    </lineage>
</organism>
<reference evidence="4 5" key="1">
    <citation type="journal article" date="2016" name="Nat. Commun.">
        <title>Thousands of microbial genomes shed light on interconnected biogeochemical processes in an aquifer system.</title>
        <authorList>
            <person name="Anantharaman K."/>
            <person name="Brown C.T."/>
            <person name="Hug L.A."/>
            <person name="Sharon I."/>
            <person name="Castelle C.J."/>
            <person name="Probst A.J."/>
            <person name="Thomas B.C."/>
            <person name="Singh A."/>
            <person name="Wilkins M.J."/>
            <person name="Karaoz U."/>
            <person name="Brodie E.L."/>
            <person name="Williams K.H."/>
            <person name="Hubbard S.S."/>
            <person name="Banfield J.F."/>
        </authorList>
    </citation>
    <scope>NUCLEOTIDE SEQUENCE [LARGE SCALE GENOMIC DNA]</scope>
</reference>
<dbReference type="SMART" id="SM00967">
    <property type="entry name" value="SpoU_sub_bind"/>
    <property type="match status" value="1"/>
</dbReference>
<keyword evidence="2 4" id="KW-0808">Transferase</keyword>
<accession>A0A1F6FQX6</accession>
<feature type="domain" description="RNA 2-O ribose methyltransferase substrate binding" evidence="3">
    <location>
        <begin position="7"/>
        <end position="82"/>
    </location>
</feature>
<dbReference type="Gene3D" id="3.40.1280.10">
    <property type="match status" value="1"/>
</dbReference>
<evidence type="ECO:0000259" key="3">
    <source>
        <dbReference type="SMART" id="SM00967"/>
    </source>
</evidence>
<dbReference type="InterPro" id="IPR004441">
    <property type="entry name" value="rRNA_MeTrfase_TrmH"/>
</dbReference>
<dbReference type="GO" id="GO:0005829">
    <property type="term" value="C:cytosol"/>
    <property type="evidence" value="ECO:0007669"/>
    <property type="project" value="TreeGrafter"/>
</dbReference>
<dbReference type="PANTHER" id="PTHR46429:SF1">
    <property type="entry name" value="23S RRNA (GUANOSINE-2'-O-)-METHYLTRANSFERASE RLMB"/>
    <property type="match status" value="1"/>
</dbReference>
<dbReference type="EMBL" id="MFMT01000024">
    <property type="protein sequence ID" value="OGG88266.1"/>
    <property type="molecule type" value="Genomic_DNA"/>
</dbReference>
<keyword evidence="1 4" id="KW-0489">Methyltransferase</keyword>
<dbReference type="AlphaFoldDB" id="A0A1F6FQX6"/>
<dbReference type="NCBIfam" id="TIGR00186">
    <property type="entry name" value="rRNA_methyl_3"/>
    <property type="match status" value="1"/>
</dbReference>
<dbReference type="InterPro" id="IPR029064">
    <property type="entry name" value="Ribosomal_eL30-like_sf"/>
</dbReference>
<name>A0A1F6FQX6_9BACT</name>
<dbReference type="Pfam" id="PF08032">
    <property type="entry name" value="SpoU_sub_bind"/>
    <property type="match status" value="1"/>
</dbReference>
<dbReference type="GO" id="GO:0003723">
    <property type="term" value="F:RNA binding"/>
    <property type="evidence" value="ECO:0007669"/>
    <property type="project" value="InterPro"/>
</dbReference>
<dbReference type="InterPro" id="IPR029028">
    <property type="entry name" value="Alpha/beta_knot_MTases"/>
</dbReference>
<dbReference type="Pfam" id="PF00588">
    <property type="entry name" value="SpoU_methylase"/>
    <property type="match status" value="1"/>
</dbReference>
<gene>
    <name evidence="4" type="ORF">A2592_00115</name>
</gene>
<dbReference type="Proteomes" id="UP000179230">
    <property type="component" value="Unassembled WGS sequence"/>
</dbReference>
<dbReference type="GO" id="GO:0006396">
    <property type="term" value="P:RNA processing"/>
    <property type="evidence" value="ECO:0007669"/>
    <property type="project" value="InterPro"/>
</dbReference>
<dbReference type="GO" id="GO:0032259">
    <property type="term" value="P:methylation"/>
    <property type="evidence" value="ECO:0007669"/>
    <property type="project" value="UniProtKB-KW"/>
</dbReference>
<dbReference type="InterPro" id="IPR013123">
    <property type="entry name" value="SpoU_subst-bd"/>
</dbReference>
<dbReference type="InterPro" id="IPR001537">
    <property type="entry name" value="SpoU_MeTrfase"/>
</dbReference>
<dbReference type="Gene3D" id="3.30.1330.30">
    <property type="match status" value="1"/>
</dbReference>
<evidence type="ECO:0000256" key="1">
    <source>
        <dbReference type="ARBA" id="ARBA00022603"/>
    </source>
</evidence>
<dbReference type="PANTHER" id="PTHR46429">
    <property type="entry name" value="23S RRNA (GUANOSINE-2'-O-)-METHYLTRANSFERASE RLMB"/>
    <property type="match status" value="1"/>
</dbReference>
<comment type="caution">
    <text evidence="4">The sequence shown here is derived from an EMBL/GenBank/DDBJ whole genome shotgun (WGS) entry which is preliminary data.</text>
</comment>
<evidence type="ECO:0000313" key="5">
    <source>
        <dbReference type="Proteomes" id="UP000179230"/>
    </source>
</evidence>
<evidence type="ECO:0000313" key="4">
    <source>
        <dbReference type="EMBL" id="OGG88266.1"/>
    </source>
</evidence>
<proteinExistence type="predicted"/>
<dbReference type="SUPFAM" id="SSF55315">
    <property type="entry name" value="L30e-like"/>
    <property type="match status" value="1"/>
</dbReference>